<evidence type="ECO:0000313" key="3">
    <source>
        <dbReference type="Proteomes" id="UP000239480"/>
    </source>
</evidence>
<keyword evidence="3" id="KW-1185">Reference proteome</keyword>
<keyword evidence="1" id="KW-1133">Transmembrane helix</keyword>
<organism evidence="2 3">
    <name type="scientific">Aliiruegeria haliotis</name>
    <dbReference type="NCBI Taxonomy" id="1280846"/>
    <lineage>
        <taxon>Bacteria</taxon>
        <taxon>Pseudomonadati</taxon>
        <taxon>Pseudomonadota</taxon>
        <taxon>Alphaproteobacteria</taxon>
        <taxon>Rhodobacterales</taxon>
        <taxon>Roseobacteraceae</taxon>
        <taxon>Aliiruegeria</taxon>
    </lineage>
</organism>
<reference evidence="2 3" key="1">
    <citation type="submission" date="2018-03" db="EMBL/GenBank/DDBJ databases">
        <title>Genomic Encyclopedia of Archaeal and Bacterial Type Strains, Phase II (KMG-II): from individual species to whole genera.</title>
        <authorList>
            <person name="Goeker M."/>
        </authorList>
    </citation>
    <scope>NUCLEOTIDE SEQUENCE [LARGE SCALE GENOMIC DNA]</scope>
    <source>
        <strain evidence="2 3">DSM 29328</strain>
    </source>
</reference>
<evidence type="ECO:0000313" key="2">
    <source>
        <dbReference type="EMBL" id="PRY25476.1"/>
    </source>
</evidence>
<feature type="transmembrane region" description="Helical" evidence="1">
    <location>
        <begin position="407"/>
        <end position="424"/>
    </location>
</feature>
<dbReference type="Pfam" id="PF11902">
    <property type="entry name" value="DUF3422"/>
    <property type="match status" value="1"/>
</dbReference>
<gene>
    <name evidence="2" type="ORF">CLV78_102656</name>
</gene>
<comment type="caution">
    <text evidence="2">The sequence shown here is derived from an EMBL/GenBank/DDBJ whole genome shotgun (WGS) entry which is preliminary data.</text>
</comment>
<dbReference type="OrthoDB" id="9767470at2"/>
<dbReference type="InterPro" id="IPR021830">
    <property type="entry name" value="DUF3422"/>
</dbReference>
<keyword evidence="1" id="KW-0812">Transmembrane</keyword>
<dbReference type="RefSeq" id="WP_106204366.1">
    <property type="nucleotide sequence ID" value="NZ_PVTD01000002.1"/>
</dbReference>
<protein>
    <submittedName>
        <fullName evidence="2">Putative membrane-anchored protein</fullName>
    </submittedName>
</protein>
<name>A0A2T0RWA7_9RHOB</name>
<sequence length="432" mass="48354">MTRTDQVAAMADHPRRYDLANELHARPFPSLAAPGRAFFLALKQPKNAARRDRDADRAHLLALLDRFGAPHPQPGATHWFGTLGRHKLKWECHTEFTTYTLFLDGLEDRPFDPSAYEVLPADWLAEAPGAVMTSALIRIEQFEDEAMIAASLVDWFVAESLAASRVLDDVAIAASDFRIDTTGHVRIALFVRPDMGERRVGRIVQRLTEIEIYKTMALLGLQRARDLDRKMGPLDLQLTELVGGLSGAGTDAEGSLGQLLDISATLENLLATSTFRFGATGAYEAIVDDRIRVLREGRFQGRQTLREFMTRRFDPAMRTVLSTEKRLQAMSDRAARAGDLLRTRVDVERQAQNQKLLESMDRRADLALRLQQTVEGLSVVAISYYALNLASYLTYPLQEPLGLSKGTTTAILTPLVVLIVFLLIRRIRKSMH</sequence>
<keyword evidence="1" id="KW-0472">Membrane</keyword>
<dbReference type="Proteomes" id="UP000239480">
    <property type="component" value="Unassembled WGS sequence"/>
</dbReference>
<evidence type="ECO:0000256" key="1">
    <source>
        <dbReference type="SAM" id="Phobius"/>
    </source>
</evidence>
<dbReference type="EMBL" id="PVTD01000002">
    <property type="protein sequence ID" value="PRY25476.1"/>
    <property type="molecule type" value="Genomic_DNA"/>
</dbReference>
<accession>A0A2T0RWA7</accession>
<dbReference type="AlphaFoldDB" id="A0A2T0RWA7"/>
<feature type="transmembrane region" description="Helical" evidence="1">
    <location>
        <begin position="366"/>
        <end position="387"/>
    </location>
</feature>
<proteinExistence type="predicted"/>